<dbReference type="InterPro" id="IPR013325">
    <property type="entry name" value="RNA_pol_sigma_r2"/>
</dbReference>
<feature type="domain" description="RNA polymerase sigma-70 region 2" evidence="1">
    <location>
        <begin position="65"/>
        <end position="123"/>
    </location>
</feature>
<evidence type="ECO:0000313" key="2">
    <source>
        <dbReference type="EMBL" id="NMP23700.1"/>
    </source>
</evidence>
<organism evidence="2 3">
    <name type="scientific">Sulfobacillus harzensis</name>
    <dbReference type="NCBI Taxonomy" id="2729629"/>
    <lineage>
        <taxon>Bacteria</taxon>
        <taxon>Bacillati</taxon>
        <taxon>Bacillota</taxon>
        <taxon>Clostridia</taxon>
        <taxon>Eubacteriales</taxon>
        <taxon>Clostridiales Family XVII. Incertae Sedis</taxon>
        <taxon>Sulfobacillus</taxon>
    </lineage>
</organism>
<dbReference type="GO" id="GO:0006352">
    <property type="term" value="P:DNA-templated transcription initiation"/>
    <property type="evidence" value="ECO:0007669"/>
    <property type="project" value="InterPro"/>
</dbReference>
<dbReference type="Gene3D" id="1.20.120.1810">
    <property type="match status" value="1"/>
</dbReference>
<dbReference type="SUPFAM" id="SSF88946">
    <property type="entry name" value="Sigma2 domain of RNA polymerase sigma factors"/>
    <property type="match status" value="1"/>
</dbReference>
<evidence type="ECO:0000313" key="3">
    <source>
        <dbReference type="Proteomes" id="UP000533476"/>
    </source>
</evidence>
<dbReference type="GO" id="GO:0003700">
    <property type="term" value="F:DNA-binding transcription factor activity"/>
    <property type="evidence" value="ECO:0007669"/>
    <property type="project" value="InterPro"/>
</dbReference>
<dbReference type="InterPro" id="IPR007627">
    <property type="entry name" value="RNA_pol_sigma70_r2"/>
</dbReference>
<dbReference type="Proteomes" id="UP000533476">
    <property type="component" value="Unassembled WGS sequence"/>
</dbReference>
<reference evidence="2 3" key="1">
    <citation type="submission" date="2020-04" db="EMBL/GenBank/DDBJ databases">
        <authorList>
            <person name="Zhang R."/>
            <person name="Schippers A."/>
        </authorList>
    </citation>
    <scope>NUCLEOTIDE SEQUENCE [LARGE SCALE GENOMIC DNA]</scope>
    <source>
        <strain evidence="2 3">DSM 109850</strain>
    </source>
</reference>
<dbReference type="EMBL" id="JABBVZ010000062">
    <property type="protein sequence ID" value="NMP23700.1"/>
    <property type="molecule type" value="Genomic_DNA"/>
</dbReference>
<sequence length="184" mass="21464">MSLVIAWHGKSSSLWRVLQSAWSGSLPPIAMAWHDGQLPELRRGWMEVQEAFVVHFWLHIIAESTRYGSAGGDVDDLQGEGALALWEAVCAFRPAHHQTTFSEYVENTIHQRIRRAYLKQRRRDERLNERTLDIAQAVQSLRPDDRKALAWRPSMAATSVDYEKFRKRRQRARRRLKMQFGQNP</sequence>
<dbReference type="Pfam" id="PF04542">
    <property type="entry name" value="Sigma70_r2"/>
    <property type="match status" value="1"/>
</dbReference>
<gene>
    <name evidence="2" type="ORF">HIJ39_15255</name>
</gene>
<name>A0A7Y0L775_9FIRM</name>
<proteinExistence type="predicted"/>
<keyword evidence="3" id="KW-1185">Reference proteome</keyword>
<evidence type="ECO:0000259" key="1">
    <source>
        <dbReference type="Pfam" id="PF04542"/>
    </source>
</evidence>
<protein>
    <submittedName>
        <fullName evidence="2">Sigma-70 family RNA polymerase sigma factor</fullName>
    </submittedName>
</protein>
<dbReference type="RefSeq" id="WP_169101204.1">
    <property type="nucleotide sequence ID" value="NZ_JABBVZ010000062.1"/>
</dbReference>
<dbReference type="AlphaFoldDB" id="A0A7Y0L775"/>
<accession>A0A7Y0L775</accession>
<comment type="caution">
    <text evidence="2">The sequence shown here is derived from an EMBL/GenBank/DDBJ whole genome shotgun (WGS) entry which is preliminary data.</text>
</comment>